<proteinExistence type="predicted"/>
<dbReference type="InterPro" id="IPR006656">
    <property type="entry name" value="Mopterin_OxRdtase"/>
</dbReference>
<protein>
    <recommendedName>
        <fullName evidence="6">Molybdopterin oxidoreductase domain-containing protein</fullName>
    </recommendedName>
</protein>
<dbReference type="GO" id="GO:0016020">
    <property type="term" value="C:membrane"/>
    <property type="evidence" value="ECO:0007669"/>
    <property type="project" value="TreeGrafter"/>
</dbReference>
<comment type="cofactor">
    <cofactor evidence="1">
        <name>[4Fe-4S] cluster</name>
        <dbReference type="ChEBI" id="CHEBI:49883"/>
    </cofactor>
</comment>
<dbReference type="EMBL" id="UINC01100081">
    <property type="protein sequence ID" value="SVC59855.1"/>
    <property type="molecule type" value="Genomic_DNA"/>
</dbReference>
<dbReference type="GO" id="GO:0016651">
    <property type="term" value="F:oxidoreductase activity, acting on NAD(P)H"/>
    <property type="evidence" value="ECO:0007669"/>
    <property type="project" value="InterPro"/>
</dbReference>
<feature type="domain" description="Molybdopterin oxidoreductase" evidence="3">
    <location>
        <begin position="1"/>
        <end position="52"/>
    </location>
</feature>
<gene>
    <name evidence="5" type="ORF">METZ01_LOCUS312709</name>
</gene>
<feature type="non-terminal residue" evidence="5">
    <location>
        <position position="1"/>
    </location>
</feature>
<dbReference type="Gene3D" id="3.40.50.740">
    <property type="match status" value="1"/>
</dbReference>
<dbReference type="Pfam" id="PF09326">
    <property type="entry name" value="NADH_dhqG_C"/>
    <property type="match status" value="1"/>
</dbReference>
<evidence type="ECO:0000256" key="2">
    <source>
        <dbReference type="ARBA" id="ARBA00034078"/>
    </source>
</evidence>
<evidence type="ECO:0000259" key="3">
    <source>
        <dbReference type="Pfam" id="PF00384"/>
    </source>
</evidence>
<accession>A0A382NHR0</accession>
<feature type="domain" description="NADH-ubiquinone oxidoreductase 75 kDa subunit mitochondrial-like" evidence="4">
    <location>
        <begin position="94"/>
        <end position="125"/>
    </location>
</feature>
<dbReference type="PANTHER" id="PTHR43105">
    <property type="entry name" value="RESPIRATORY NITRATE REDUCTASE"/>
    <property type="match status" value="1"/>
</dbReference>
<organism evidence="5">
    <name type="scientific">marine metagenome</name>
    <dbReference type="NCBI Taxonomy" id="408172"/>
    <lineage>
        <taxon>unclassified sequences</taxon>
        <taxon>metagenomes</taxon>
        <taxon>ecological metagenomes</taxon>
    </lineage>
</organism>
<dbReference type="InterPro" id="IPR015405">
    <property type="entry name" value="NDUFS1-like_C"/>
</dbReference>
<dbReference type="AlphaFoldDB" id="A0A382NHR0"/>
<dbReference type="PANTHER" id="PTHR43105:SF13">
    <property type="entry name" value="NADH-UBIQUINONE OXIDOREDUCTASE 75 KDA SUBUNIT, MITOCHONDRIAL"/>
    <property type="match status" value="1"/>
</dbReference>
<reference evidence="5" key="1">
    <citation type="submission" date="2018-05" db="EMBL/GenBank/DDBJ databases">
        <authorList>
            <person name="Lanie J.A."/>
            <person name="Ng W.-L."/>
            <person name="Kazmierczak K.M."/>
            <person name="Andrzejewski T.M."/>
            <person name="Davidsen T.M."/>
            <person name="Wayne K.J."/>
            <person name="Tettelin H."/>
            <person name="Glass J.I."/>
            <person name="Rusch D."/>
            <person name="Podicherti R."/>
            <person name="Tsui H.-C.T."/>
            <person name="Winkler M.E."/>
        </authorList>
    </citation>
    <scope>NUCLEOTIDE SEQUENCE</scope>
</reference>
<dbReference type="InterPro" id="IPR050123">
    <property type="entry name" value="Prok_molybdopt-oxidoreductase"/>
</dbReference>
<evidence type="ECO:0000256" key="1">
    <source>
        <dbReference type="ARBA" id="ARBA00001966"/>
    </source>
</evidence>
<dbReference type="GO" id="GO:0051536">
    <property type="term" value="F:iron-sulfur cluster binding"/>
    <property type="evidence" value="ECO:0007669"/>
    <property type="project" value="InterPro"/>
</dbReference>
<evidence type="ECO:0000313" key="5">
    <source>
        <dbReference type="EMBL" id="SVC59855.1"/>
    </source>
</evidence>
<sequence length="134" mass="15482">AQVADVILPAPAFPERSSTFVNTEGRVMQTTKCFHSLGESKEEWKIFRALSNHFDNHLKFNNLHELRKEIIDNFPFLKELNVLPKKEKIYFGPSVEIKEKVIDYNITNFYMTDSISRASLTMANCTKEILNKVA</sequence>
<name>A0A382NHR0_9ZZZZ</name>
<evidence type="ECO:0008006" key="6">
    <source>
        <dbReference type="Google" id="ProtNLM"/>
    </source>
</evidence>
<evidence type="ECO:0000259" key="4">
    <source>
        <dbReference type="Pfam" id="PF09326"/>
    </source>
</evidence>
<comment type="cofactor">
    <cofactor evidence="2">
        <name>[2Fe-2S] cluster</name>
        <dbReference type="ChEBI" id="CHEBI:190135"/>
    </cofactor>
</comment>
<dbReference type="SUPFAM" id="SSF53706">
    <property type="entry name" value="Formate dehydrogenase/DMSO reductase, domains 1-3"/>
    <property type="match status" value="1"/>
</dbReference>
<dbReference type="Pfam" id="PF00384">
    <property type="entry name" value="Molybdopterin"/>
    <property type="match status" value="1"/>
</dbReference>